<comment type="caution">
    <text evidence="16">The sequence shown here is derived from an EMBL/GenBank/DDBJ whole genome shotgun (WGS) entry which is preliminary data.</text>
</comment>
<dbReference type="GO" id="GO:0009897">
    <property type="term" value="C:external side of plasma membrane"/>
    <property type="evidence" value="ECO:0007669"/>
    <property type="project" value="TreeGrafter"/>
</dbReference>
<evidence type="ECO:0000313" key="16">
    <source>
        <dbReference type="EMBL" id="KAI6658509.1"/>
    </source>
</evidence>
<organism evidence="16 17">
    <name type="scientific">Oopsacas minuta</name>
    <dbReference type="NCBI Taxonomy" id="111878"/>
    <lineage>
        <taxon>Eukaryota</taxon>
        <taxon>Metazoa</taxon>
        <taxon>Porifera</taxon>
        <taxon>Hexactinellida</taxon>
        <taxon>Hexasterophora</taxon>
        <taxon>Lyssacinosida</taxon>
        <taxon>Leucopsacidae</taxon>
        <taxon>Oopsacas</taxon>
    </lineage>
</organism>
<evidence type="ECO:0000256" key="3">
    <source>
        <dbReference type="ARBA" id="ARBA00022692"/>
    </source>
</evidence>
<dbReference type="InterPro" id="IPR032695">
    <property type="entry name" value="Integrin_dom_sf"/>
</dbReference>
<reference evidence="16 17" key="1">
    <citation type="journal article" date="2023" name="BMC Biol.">
        <title>The compact genome of the sponge Oopsacas minuta (Hexactinellida) is lacking key metazoan core genes.</title>
        <authorList>
            <person name="Santini S."/>
            <person name="Schenkelaars Q."/>
            <person name="Jourda C."/>
            <person name="Duchesne M."/>
            <person name="Belahbib H."/>
            <person name="Rocher C."/>
            <person name="Selva M."/>
            <person name="Riesgo A."/>
            <person name="Vervoort M."/>
            <person name="Leys S.P."/>
            <person name="Kodjabachian L."/>
            <person name="Le Bivic A."/>
            <person name="Borchiellini C."/>
            <person name="Claverie J.M."/>
            <person name="Renard E."/>
        </authorList>
    </citation>
    <scope>NUCLEOTIDE SEQUENCE [LARGE SCALE GENOMIC DNA]</scope>
    <source>
        <strain evidence="16">SPO-2</strain>
    </source>
</reference>
<dbReference type="Gene3D" id="2.130.10.130">
    <property type="entry name" value="Integrin alpha, N-terminal"/>
    <property type="match status" value="1"/>
</dbReference>
<evidence type="ECO:0000313" key="17">
    <source>
        <dbReference type="Proteomes" id="UP001165289"/>
    </source>
</evidence>
<keyword evidence="17" id="KW-1185">Reference proteome</keyword>
<keyword evidence="8 13" id="KW-0401">Integrin</keyword>
<dbReference type="InterPro" id="IPR013519">
    <property type="entry name" value="Int_alpha_beta-p"/>
</dbReference>
<evidence type="ECO:0000256" key="9">
    <source>
        <dbReference type="ARBA" id="ARBA00023136"/>
    </source>
</evidence>
<dbReference type="SMART" id="SM00191">
    <property type="entry name" value="Int_alpha"/>
    <property type="match status" value="5"/>
</dbReference>
<feature type="transmembrane region" description="Helical" evidence="13">
    <location>
        <begin position="997"/>
        <end position="1022"/>
    </location>
</feature>
<gene>
    <name evidence="16" type="ORF">LOD99_15309</name>
</gene>
<feature type="repeat" description="FG-GAP" evidence="12">
    <location>
        <begin position="345"/>
        <end position="402"/>
    </location>
</feature>
<protein>
    <submittedName>
        <fullName evidence="16">Integrin alpha</fullName>
    </submittedName>
</protein>
<name>A0AAV7KD39_9METZ</name>
<dbReference type="GO" id="GO:0007160">
    <property type="term" value="P:cell-matrix adhesion"/>
    <property type="evidence" value="ECO:0007669"/>
    <property type="project" value="TreeGrafter"/>
</dbReference>
<dbReference type="Gene3D" id="2.60.40.1530">
    <property type="entry name" value="ntegrin, alpha v. Chain A, domain 4"/>
    <property type="match status" value="1"/>
</dbReference>
<proteinExistence type="inferred from homology"/>
<feature type="signal peptide" evidence="13">
    <location>
        <begin position="1"/>
        <end position="19"/>
    </location>
</feature>
<feature type="chain" id="PRO_5043109209" evidence="13">
    <location>
        <begin position="20"/>
        <end position="1055"/>
    </location>
</feature>
<dbReference type="Pfam" id="PF20806">
    <property type="entry name" value="Integrin_A_Ig_3"/>
    <property type="match status" value="1"/>
</dbReference>
<evidence type="ECO:0000256" key="7">
    <source>
        <dbReference type="ARBA" id="ARBA00022989"/>
    </source>
</evidence>
<evidence type="ECO:0000259" key="15">
    <source>
        <dbReference type="Pfam" id="PF20806"/>
    </source>
</evidence>
<keyword evidence="10 13" id="KW-0675">Receptor</keyword>
<dbReference type="PANTHER" id="PTHR23220">
    <property type="entry name" value="INTEGRIN ALPHA"/>
    <property type="match status" value="1"/>
</dbReference>
<comment type="subcellular location">
    <subcellularLocation>
        <location evidence="1 13">Membrane</location>
        <topology evidence="1 13">Single-pass type I membrane protein</topology>
    </subcellularLocation>
</comment>
<dbReference type="PROSITE" id="PS51470">
    <property type="entry name" value="FG_GAP"/>
    <property type="match status" value="3"/>
</dbReference>
<evidence type="ECO:0000256" key="6">
    <source>
        <dbReference type="ARBA" id="ARBA00022889"/>
    </source>
</evidence>
<dbReference type="GO" id="GO:0007229">
    <property type="term" value="P:integrin-mediated signaling pathway"/>
    <property type="evidence" value="ECO:0007669"/>
    <property type="project" value="UniProtKB-KW"/>
</dbReference>
<dbReference type="Pfam" id="PF20805">
    <property type="entry name" value="Integrin_A_Ig_2"/>
    <property type="match status" value="1"/>
</dbReference>
<accession>A0AAV7KD39</accession>
<evidence type="ECO:0000256" key="2">
    <source>
        <dbReference type="ARBA" id="ARBA00008054"/>
    </source>
</evidence>
<dbReference type="Gene3D" id="1.20.5.930">
    <property type="entry name" value="Bicelle-embedded integrin alpha(iib) transmembrane segment"/>
    <property type="match status" value="1"/>
</dbReference>
<dbReference type="GO" id="GO:0008305">
    <property type="term" value="C:integrin complex"/>
    <property type="evidence" value="ECO:0007669"/>
    <property type="project" value="InterPro"/>
</dbReference>
<evidence type="ECO:0000256" key="8">
    <source>
        <dbReference type="ARBA" id="ARBA00023037"/>
    </source>
</evidence>
<evidence type="ECO:0000256" key="11">
    <source>
        <dbReference type="ARBA" id="ARBA00023180"/>
    </source>
</evidence>
<evidence type="ECO:0000256" key="4">
    <source>
        <dbReference type="ARBA" id="ARBA00022729"/>
    </source>
</evidence>
<dbReference type="InterPro" id="IPR000413">
    <property type="entry name" value="Integrin_alpha"/>
</dbReference>
<dbReference type="SUPFAM" id="SSF69179">
    <property type="entry name" value="Integrin domains"/>
    <property type="match status" value="2"/>
</dbReference>
<evidence type="ECO:0000256" key="12">
    <source>
        <dbReference type="PROSITE-ProRule" id="PRU00803"/>
    </source>
</evidence>
<dbReference type="GO" id="GO:0033627">
    <property type="term" value="P:cell adhesion mediated by integrin"/>
    <property type="evidence" value="ECO:0007669"/>
    <property type="project" value="TreeGrafter"/>
</dbReference>
<feature type="repeat" description="FG-GAP" evidence="12">
    <location>
        <begin position="282"/>
        <end position="343"/>
    </location>
</feature>
<evidence type="ECO:0000256" key="10">
    <source>
        <dbReference type="ARBA" id="ARBA00023170"/>
    </source>
</evidence>
<feature type="repeat" description="FG-GAP" evidence="12">
    <location>
        <begin position="407"/>
        <end position="470"/>
    </location>
</feature>
<dbReference type="Pfam" id="PF01839">
    <property type="entry name" value="FG-GAP"/>
    <property type="match status" value="2"/>
</dbReference>
<feature type="domain" description="Integrin alpha second immunoglobulin-like" evidence="14">
    <location>
        <begin position="580"/>
        <end position="736"/>
    </location>
</feature>
<keyword evidence="11" id="KW-0325">Glycoprotein</keyword>
<keyword evidence="3 13" id="KW-0812">Transmembrane</keyword>
<keyword evidence="5" id="KW-0677">Repeat</keyword>
<dbReference type="InterPro" id="IPR013517">
    <property type="entry name" value="FG-GAP"/>
</dbReference>
<evidence type="ECO:0000256" key="13">
    <source>
        <dbReference type="RuleBase" id="RU003762"/>
    </source>
</evidence>
<sequence>MDIRLLSLLLVSLCGWITCTNVDTTEAVWFRGDERSYFGYSVNLYRYRNKPSMRYVLIGAPRANGSVDVFQTGNTYRCEALNSSSCVELNLPGVAGPNAISDQGEASDEIEDKANMWMGGTVTSNYYTGTVVTSGHRYFSMDGDGSARHDPIGLTYILSDPESEGVQLRSCDGSSCSTRRSFYGICMSGFSTLILNDGSQLYVSATGYNYFRGTLFRGFEDTNCGDGIFREEVDFFGYMGYALTSGRILNSDEDTIVSSGPRQNSHLGNIFLISNDTSANLNTVLSLHGTTQDSYYGFSMLAIDLNRDGMDELLVSAPMFSLPGTPEIGQVLVYPNIGSGLGPATTVIQDIQQIPYSRFGTAIADLGDLNNDGYPEIAISAPYGNQAGSVFIYSGTPQGILSSQPIQTITGEEVGLERGAAFGASVSGKRDIDDNGYNDILIGAYVNSSAFLLRTLPVVTISITPSSNPVFAVISYEDARSEGLTANLTIDGNAESEYIFFTLILPISYTSQNSPDTIRISLTINSDPNFPTSRIFFANSTTSSRRYQDEFVLTRDFNTSVVILNPGLVPIFSVQPDVQCGNGSVCIPDLFITATPIFPVIMGSNPTVRYTEIIAGEVTEFSIDITVGNNRDDSYGTMMTLTIPPGTSFRIATIDSADLVIACQNPKTMNGFTSLTCSPLGRPLRKGRDIQFTVVLGVEVLNGDEGSLLVQMNLVNTNPDLNATLFDNSVNVSVNVTAVSDIGVGVEVRPDRLAFNETTDLRLQDLVDDSNNTFYTHSNLGPEIVYTITVRNLGPSPILTSNLLIRWPVGIRSTEDPEDNSLRDFFLYKTRINSANIQCDSSFVNLRNIQASIVIIDEGDNPVVGGRKRRRDVPLNDRTIPISEFKRHKRQTVVQAEPDFNTHIRFATDSQYYIVVLCSVGRISGGIEYELQITSRAFEPTLVMHAPLSEWTFGVNVTSSILDTHITQPAEHEADSAHVIVTLIPSSILAGSDEFTLWWVIAVAIVLFILLLFPIFLALYFFGFFKKNKTQKARDDQKRKLSEWNELQKGNTPNF</sequence>
<keyword evidence="4 13" id="KW-0732">Signal</keyword>
<keyword evidence="9 13" id="KW-0472">Membrane</keyword>
<dbReference type="Gene3D" id="2.60.40.1510">
    <property type="entry name" value="ntegrin, alpha v. Chain A, domain 3"/>
    <property type="match status" value="1"/>
</dbReference>
<dbReference type="InterPro" id="IPR048286">
    <property type="entry name" value="Integrin_alpha_Ig-like_3"/>
</dbReference>
<evidence type="ECO:0000256" key="5">
    <source>
        <dbReference type="ARBA" id="ARBA00022737"/>
    </source>
</evidence>
<dbReference type="SUPFAM" id="SSF69318">
    <property type="entry name" value="Integrin alpha N-terminal domain"/>
    <property type="match status" value="1"/>
</dbReference>
<comment type="similarity">
    <text evidence="2 13">Belongs to the integrin alpha chain family.</text>
</comment>
<dbReference type="InterPro" id="IPR028994">
    <property type="entry name" value="Integrin_alpha_N"/>
</dbReference>
<evidence type="ECO:0000259" key="14">
    <source>
        <dbReference type="Pfam" id="PF20805"/>
    </source>
</evidence>
<dbReference type="Proteomes" id="UP001165289">
    <property type="component" value="Unassembled WGS sequence"/>
</dbReference>
<dbReference type="GO" id="GO:0098609">
    <property type="term" value="P:cell-cell adhesion"/>
    <property type="evidence" value="ECO:0007669"/>
    <property type="project" value="TreeGrafter"/>
</dbReference>
<dbReference type="PANTHER" id="PTHR23220:SF122">
    <property type="entry name" value="INTEGRIN ALPHA-PS1"/>
    <property type="match status" value="1"/>
</dbReference>
<keyword evidence="7 13" id="KW-1133">Transmembrane helix</keyword>
<dbReference type="GO" id="GO:0005178">
    <property type="term" value="F:integrin binding"/>
    <property type="evidence" value="ECO:0007669"/>
    <property type="project" value="TreeGrafter"/>
</dbReference>
<keyword evidence="6 13" id="KW-0130">Cell adhesion</keyword>
<dbReference type="PRINTS" id="PR01185">
    <property type="entry name" value="INTEGRINA"/>
</dbReference>
<dbReference type="InterPro" id="IPR048285">
    <property type="entry name" value="Integrin_alpha_Ig-like_2"/>
</dbReference>
<dbReference type="EMBL" id="JAKMXF010000088">
    <property type="protein sequence ID" value="KAI6658509.1"/>
    <property type="molecule type" value="Genomic_DNA"/>
</dbReference>
<dbReference type="AlphaFoldDB" id="A0AAV7KD39"/>
<evidence type="ECO:0000256" key="1">
    <source>
        <dbReference type="ARBA" id="ARBA00004479"/>
    </source>
</evidence>
<feature type="domain" description="Integrin alpha third immunoglobulin-like" evidence="15">
    <location>
        <begin position="770"/>
        <end position="983"/>
    </location>
</feature>